<dbReference type="GO" id="GO:0042602">
    <property type="term" value="F:riboflavin reductase (NADPH) activity"/>
    <property type="evidence" value="ECO:0007669"/>
    <property type="project" value="TreeGrafter"/>
</dbReference>
<organism evidence="3 4">
    <name type="scientific">Lineolata rhizophorae</name>
    <dbReference type="NCBI Taxonomy" id="578093"/>
    <lineage>
        <taxon>Eukaryota</taxon>
        <taxon>Fungi</taxon>
        <taxon>Dikarya</taxon>
        <taxon>Ascomycota</taxon>
        <taxon>Pezizomycotina</taxon>
        <taxon>Dothideomycetes</taxon>
        <taxon>Dothideomycetes incertae sedis</taxon>
        <taxon>Lineolatales</taxon>
        <taxon>Lineolataceae</taxon>
        <taxon>Lineolata</taxon>
    </lineage>
</organism>
<sequence length="225" mass="24353">MPRHILVLGATGPSGIAFCRYALEEGHTLTVYVRTPTKIPSDIESHSSVSVIVGPLDDAEALRKAAGCGAKTVVSFLGPLVTIPPKFSGTPITDGYKLLYPMLVDAGFTRGLFLSTPSADDPSDKRGFYWRTAIFGIRTLGGSAYAEITGLHSFISSQPTAQLKWTLFRVPFLGSGEPKEVHAGYLGDAEEGGRLERKGMARWVLVEMEKEEWVGKAPVLTNKKL</sequence>
<evidence type="ECO:0000256" key="1">
    <source>
        <dbReference type="ARBA" id="ARBA00038376"/>
    </source>
</evidence>
<name>A0A6A6P0U2_9PEZI</name>
<proteinExistence type="inferred from homology"/>
<evidence type="ECO:0000313" key="4">
    <source>
        <dbReference type="Proteomes" id="UP000799766"/>
    </source>
</evidence>
<protein>
    <recommendedName>
        <fullName evidence="2">NAD(P)-binding domain-containing protein</fullName>
    </recommendedName>
</protein>
<reference evidence="3" key="1">
    <citation type="journal article" date="2020" name="Stud. Mycol.">
        <title>101 Dothideomycetes genomes: a test case for predicting lifestyles and emergence of pathogens.</title>
        <authorList>
            <person name="Haridas S."/>
            <person name="Albert R."/>
            <person name="Binder M."/>
            <person name="Bloem J."/>
            <person name="Labutti K."/>
            <person name="Salamov A."/>
            <person name="Andreopoulos B."/>
            <person name="Baker S."/>
            <person name="Barry K."/>
            <person name="Bills G."/>
            <person name="Bluhm B."/>
            <person name="Cannon C."/>
            <person name="Castanera R."/>
            <person name="Culley D."/>
            <person name="Daum C."/>
            <person name="Ezra D."/>
            <person name="Gonzalez J."/>
            <person name="Henrissat B."/>
            <person name="Kuo A."/>
            <person name="Liang C."/>
            <person name="Lipzen A."/>
            <person name="Lutzoni F."/>
            <person name="Magnuson J."/>
            <person name="Mondo S."/>
            <person name="Nolan M."/>
            <person name="Ohm R."/>
            <person name="Pangilinan J."/>
            <person name="Park H.-J."/>
            <person name="Ramirez L."/>
            <person name="Alfaro M."/>
            <person name="Sun H."/>
            <person name="Tritt A."/>
            <person name="Yoshinaga Y."/>
            <person name="Zwiers L.-H."/>
            <person name="Turgeon B."/>
            <person name="Goodwin S."/>
            <person name="Spatafora J."/>
            <person name="Crous P."/>
            <person name="Grigoriev I."/>
        </authorList>
    </citation>
    <scope>NUCLEOTIDE SEQUENCE</scope>
    <source>
        <strain evidence="3">ATCC 16933</strain>
    </source>
</reference>
<dbReference type="InterPro" id="IPR036291">
    <property type="entry name" value="NAD(P)-bd_dom_sf"/>
</dbReference>
<comment type="similarity">
    <text evidence="1">Belongs to the avfA family.</text>
</comment>
<keyword evidence="4" id="KW-1185">Reference proteome</keyword>
<feature type="domain" description="NAD(P)-binding" evidence="2">
    <location>
        <begin position="9"/>
        <end position="205"/>
    </location>
</feature>
<accession>A0A6A6P0U2</accession>
<dbReference type="Proteomes" id="UP000799766">
    <property type="component" value="Unassembled WGS sequence"/>
</dbReference>
<dbReference type="SUPFAM" id="SSF51735">
    <property type="entry name" value="NAD(P)-binding Rossmann-fold domains"/>
    <property type="match status" value="1"/>
</dbReference>
<dbReference type="GO" id="GO:0004074">
    <property type="term" value="F:biliverdin reductase [NAD(P)H] activity"/>
    <property type="evidence" value="ECO:0007669"/>
    <property type="project" value="TreeGrafter"/>
</dbReference>
<dbReference type="Gene3D" id="3.40.50.720">
    <property type="entry name" value="NAD(P)-binding Rossmann-like Domain"/>
    <property type="match status" value="1"/>
</dbReference>
<dbReference type="AlphaFoldDB" id="A0A6A6P0U2"/>
<dbReference type="PANTHER" id="PTHR43355:SF2">
    <property type="entry name" value="FLAVIN REDUCTASE (NADPH)"/>
    <property type="match status" value="1"/>
</dbReference>
<evidence type="ECO:0000259" key="2">
    <source>
        <dbReference type="Pfam" id="PF13460"/>
    </source>
</evidence>
<dbReference type="EMBL" id="MU001680">
    <property type="protein sequence ID" value="KAF2457387.1"/>
    <property type="molecule type" value="Genomic_DNA"/>
</dbReference>
<dbReference type="InterPro" id="IPR016040">
    <property type="entry name" value="NAD(P)-bd_dom"/>
</dbReference>
<dbReference type="Pfam" id="PF13460">
    <property type="entry name" value="NAD_binding_10"/>
    <property type="match status" value="1"/>
</dbReference>
<gene>
    <name evidence="3" type="ORF">BDY21DRAFT_343685</name>
</gene>
<dbReference type="PANTHER" id="PTHR43355">
    <property type="entry name" value="FLAVIN REDUCTASE (NADPH)"/>
    <property type="match status" value="1"/>
</dbReference>
<dbReference type="OrthoDB" id="10254221at2759"/>
<dbReference type="InterPro" id="IPR051606">
    <property type="entry name" value="Polyketide_Oxido-like"/>
</dbReference>
<evidence type="ECO:0000313" key="3">
    <source>
        <dbReference type="EMBL" id="KAF2457387.1"/>
    </source>
</evidence>